<protein>
    <submittedName>
        <fullName evidence="5">LytTR family DNA-binding domain-containing protein</fullName>
    </submittedName>
</protein>
<keyword evidence="1" id="KW-0902">Two-component regulatory system</keyword>
<name>A0ABY9YUN0_9GAMM</name>
<feature type="domain" description="Response regulatory" evidence="3">
    <location>
        <begin position="6"/>
        <end position="118"/>
    </location>
</feature>
<keyword evidence="6" id="KW-1185">Reference proteome</keyword>
<sequence>MSAPLSALVVEDVPLASAKLVRLLDAHADIRVDGTARSVAEADALLKARRFDLLLLDIQLPDGDGMALAARWPAMATRTIFITAHHQHALRSYALGAADYLLKPVDADRLAMALDRTRRLIAPPPPATSGEGLAVKQGSRTEFLDPARIDYIDMAGHYACVHVGAQVHLLRESITELAAQLGGAGLLRVHRSVLVNPQRVYALCERRNGDAMLELAGGVQLPLSRTYRKALEDALRAR</sequence>
<dbReference type="EMBL" id="CP115541">
    <property type="protein sequence ID" value="WNH54393.1"/>
    <property type="molecule type" value="Genomic_DNA"/>
</dbReference>
<dbReference type="PANTHER" id="PTHR37299">
    <property type="entry name" value="TRANSCRIPTIONAL REGULATOR-RELATED"/>
    <property type="match status" value="1"/>
</dbReference>
<organism evidence="5 6">
    <name type="scientific">Stenotrophomonas oahuensis</name>
    <dbReference type="NCBI Taxonomy" id="3003271"/>
    <lineage>
        <taxon>Bacteria</taxon>
        <taxon>Pseudomonadati</taxon>
        <taxon>Pseudomonadota</taxon>
        <taxon>Gammaproteobacteria</taxon>
        <taxon>Lysobacterales</taxon>
        <taxon>Lysobacteraceae</taxon>
        <taxon>Stenotrophomonas</taxon>
    </lineage>
</organism>
<dbReference type="Gene3D" id="2.40.50.1020">
    <property type="entry name" value="LytTr DNA-binding domain"/>
    <property type="match status" value="1"/>
</dbReference>
<evidence type="ECO:0000313" key="5">
    <source>
        <dbReference type="EMBL" id="WNH54393.1"/>
    </source>
</evidence>
<gene>
    <name evidence="5" type="ORF">PDM29_08975</name>
</gene>
<evidence type="ECO:0000259" key="4">
    <source>
        <dbReference type="PROSITE" id="PS50930"/>
    </source>
</evidence>
<keyword evidence="5" id="KW-0238">DNA-binding</keyword>
<dbReference type="PROSITE" id="PS50930">
    <property type="entry name" value="HTH_LYTTR"/>
    <property type="match status" value="1"/>
</dbReference>
<dbReference type="SMART" id="SM00850">
    <property type="entry name" value="LytTR"/>
    <property type="match status" value="1"/>
</dbReference>
<dbReference type="InterPro" id="IPR011006">
    <property type="entry name" value="CheY-like_superfamily"/>
</dbReference>
<keyword evidence="2" id="KW-0597">Phosphoprotein</keyword>
<dbReference type="InterPro" id="IPR046947">
    <property type="entry name" value="LytR-like"/>
</dbReference>
<proteinExistence type="predicted"/>
<evidence type="ECO:0000256" key="1">
    <source>
        <dbReference type="ARBA" id="ARBA00023012"/>
    </source>
</evidence>
<dbReference type="Pfam" id="PF04397">
    <property type="entry name" value="LytTR"/>
    <property type="match status" value="1"/>
</dbReference>
<evidence type="ECO:0000256" key="2">
    <source>
        <dbReference type="PROSITE-ProRule" id="PRU00169"/>
    </source>
</evidence>
<feature type="domain" description="HTH LytTR-type" evidence="4">
    <location>
        <begin position="133"/>
        <end position="237"/>
    </location>
</feature>
<dbReference type="PANTHER" id="PTHR37299:SF1">
    <property type="entry name" value="STAGE 0 SPORULATION PROTEIN A HOMOLOG"/>
    <property type="match status" value="1"/>
</dbReference>
<accession>A0ABY9YUN0</accession>
<dbReference type="SMART" id="SM00448">
    <property type="entry name" value="REC"/>
    <property type="match status" value="1"/>
</dbReference>
<feature type="modified residue" description="4-aspartylphosphate" evidence="2">
    <location>
        <position position="57"/>
    </location>
</feature>
<dbReference type="SUPFAM" id="SSF52172">
    <property type="entry name" value="CheY-like"/>
    <property type="match status" value="1"/>
</dbReference>
<dbReference type="GO" id="GO:0003677">
    <property type="term" value="F:DNA binding"/>
    <property type="evidence" value="ECO:0007669"/>
    <property type="project" value="UniProtKB-KW"/>
</dbReference>
<evidence type="ECO:0000259" key="3">
    <source>
        <dbReference type="PROSITE" id="PS50110"/>
    </source>
</evidence>
<dbReference type="PROSITE" id="PS50110">
    <property type="entry name" value="RESPONSE_REGULATORY"/>
    <property type="match status" value="1"/>
</dbReference>
<evidence type="ECO:0000313" key="6">
    <source>
        <dbReference type="Proteomes" id="UP001302072"/>
    </source>
</evidence>
<dbReference type="Proteomes" id="UP001302072">
    <property type="component" value="Chromosome"/>
</dbReference>
<dbReference type="RefSeq" id="WP_311193491.1">
    <property type="nucleotide sequence ID" value="NZ_CP115541.1"/>
</dbReference>
<dbReference type="InterPro" id="IPR001789">
    <property type="entry name" value="Sig_transdc_resp-reg_receiver"/>
</dbReference>
<dbReference type="Pfam" id="PF00072">
    <property type="entry name" value="Response_reg"/>
    <property type="match status" value="1"/>
</dbReference>
<dbReference type="Gene3D" id="3.40.50.2300">
    <property type="match status" value="1"/>
</dbReference>
<reference evidence="5 6" key="1">
    <citation type="submission" date="2022-12" db="EMBL/GenBank/DDBJ databases">
        <title>Two new species, Stenotrophomonas aracearum and Stenotrophomonas oahuensis, isolated from Anthurium (Araceae family) in Hawaii.</title>
        <authorList>
            <person name="Chunag S.C."/>
            <person name="Dobhal S."/>
            <person name="Alvarez A."/>
            <person name="Arif M."/>
        </authorList>
    </citation>
    <scope>NUCLEOTIDE SEQUENCE [LARGE SCALE GENOMIC DNA]</scope>
    <source>
        <strain evidence="5 6">A5586</strain>
    </source>
</reference>
<dbReference type="InterPro" id="IPR007492">
    <property type="entry name" value="LytTR_DNA-bd_dom"/>
</dbReference>